<dbReference type="NCBIfam" id="TIGR03025">
    <property type="entry name" value="EPS_sugtrans"/>
    <property type="match status" value="1"/>
</dbReference>
<comment type="subcellular location">
    <subcellularLocation>
        <location evidence="1">Membrane</location>
        <topology evidence="1">Multi-pass membrane protein</topology>
    </subcellularLocation>
</comment>
<dbReference type="Pfam" id="PF13727">
    <property type="entry name" value="CoA_binding_3"/>
    <property type="match status" value="1"/>
</dbReference>
<evidence type="ECO:0000256" key="7">
    <source>
        <dbReference type="SAM" id="Phobius"/>
    </source>
</evidence>
<keyword evidence="5 7" id="KW-1133">Transmembrane helix</keyword>
<feature type="transmembrane region" description="Helical" evidence="7">
    <location>
        <begin position="89"/>
        <end position="109"/>
    </location>
</feature>
<feature type="transmembrane region" description="Helical" evidence="7">
    <location>
        <begin position="121"/>
        <end position="142"/>
    </location>
</feature>
<name>A0A5M6CT87_9BACT</name>
<dbReference type="Pfam" id="PF02397">
    <property type="entry name" value="Bac_transf"/>
    <property type="match status" value="1"/>
</dbReference>
<evidence type="ECO:0000256" key="1">
    <source>
        <dbReference type="ARBA" id="ARBA00004141"/>
    </source>
</evidence>
<dbReference type="InterPro" id="IPR003362">
    <property type="entry name" value="Bact_transf"/>
</dbReference>
<accession>A0A5M6CT87</accession>
<evidence type="ECO:0000256" key="3">
    <source>
        <dbReference type="ARBA" id="ARBA00022679"/>
    </source>
</evidence>
<protein>
    <submittedName>
        <fullName evidence="9">Sugar transferase</fullName>
    </submittedName>
</protein>
<evidence type="ECO:0000256" key="6">
    <source>
        <dbReference type="ARBA" id="ARBA00023136"/>
    </source>
</evidence>
<feature type="transmembrane region" description="Helical" evidence="7">
    <location>
        <begin position="56"/>
        <end position="77"/>
    </location>
</feature>
<gene>
    <name evidence="9" type="ORF">F0919_01545</name>
</gene>
<dbReference type="Proteomes" id="UP000323632">
    <property type="component" value="Unassembled WGS sequence"/>
</dbReference>
<dbReference type="PANTHER" id="PTHR30576">
    <property type="entry name" value="COLANIC BIOSYNTHESIS UDP-GLUCOSE LIPID CARRIER TRANSFERASE"/>
    <property type="match status" value="1"/>
</dbReference>
<comment type="similarity">
    <text evidence="2">Belongs to the bacterial sugar transferase family.</text>
</comment>
<evidence type="ECO:0000256" key="5">
    <source>
        <dbReference type="ARBA" id="ARBA00022989"/>
    </source>
</evidence>
<keyword evidence="10" id="KW-1185">Reference proteome</keyword>
<dbReference type="Gene3D" id="3.40.50.720">
    <property type="entry name" value="NAD(P)-binding Rossmann-like Domain"/>
    <property type="match status" value="1"/>
</dbReference>
<keyword evidence="6 7" id="KW-0472">Membrane</keyword>
<dbReference type="PANTHER" id="PTHR30576:SF0">
    <property type="entry name" value="UNDECAPRENYL-PHOSPHATE N-ACETYLGALACTOSAMINYL 1-PHOSPHATE TRANSFERASE-RELATED"/>
    <property type="match status" value="1"/>
</dbReference>
<evidence type="ECO:0000259" key="8">
    <source>
        <dbReference type="Pfam" id="PF02397"/>
    </source>
</evidence>
<proteinExistence type="inferred from homology"/>
<reference evidence="9 10" key="1">
    <citation type="submission" date="2019-09" db="EMBL/GenBank/DDBJ databases">
        <title>Genome sequence and assembly of Taibaiella sp.</title>
        <authorList>
            <person name="Chhetri G."/>
        </authorList>
    </citation>
    <scope>NUCLEOTIDE SEQUENCE [LARGE SCALE GENOMIC DNA]</scope>
    <source>
        <strain evidence="9 10">KVB11</strain>
    </source>
</reference>
<evidence type="ECO:0000256" key="2">
    <source>
        <dbReference type="ARBA" id="ARBA00006464"/>
    </source>
</evidence>
<keyword evidence="3 9" id="KW-0808">Transferase</keyword>
<dbReference type="GO" id="GO:0016020">
    <property type="term" value="C:membrane"/>
    <property type="evidence" value="ECO:0007669"/>
    <property type="project" value="UniProtKB-SubCell"/>
</dbReference>
<dbReference type="EMBL" id="VWSH01000001">
    <property type="protein sequence ID" value="KAA5536379.1"/>
    <property type="molecule type" value="Genomic_DNA"/>
</dbReference>
<evidence type="ECO:0000256" key="4">
    <source>
        <dbReference type="ARBA" id="ARBA00022692"/>
    </source>
</evidence>
<evidence type="ECO:0000313" key="10">
    <source>
        <dbReference type="Proteomes" id="UP000323632"/>
    </source>
</evidence>
<organism evidence="9 10">
    <name type="scientific">Taibaiella lutea</name>
    <dbReference type="NCBI Taxonomy" id="2608001"/>
    <lineage>
        <taxon>Bacteria</taxon>
        <taxon>Pseudomonadati</taxon>
        <taxon>Bacteroidota</taxon>
        <taxon>Chitinophagia</taxon>
        <taxon>Chitinophagales</taxon>
        <taxon>Chitinophagaceae</taxon>
        <taxon>Taibaiella</taxon>
    </lineage>
</organism>
<dbReference type="InterPro" id="IPR017475">
    <property type="entry name" value="EPS_sugar_tfrase"/>
</dbReference>
<feature type="domain" description="Bacterial sugar transferase" evidence="8">
    <location>
        <begin position="289"/>
        <end position="471"/>
    </location>
</feature>
<comment type="caution">
    <text evidence="9">The sequence shown here is derived from an EMBL/GenBank/DDBJ whole genome shotgun (WGS) entry which is preliminary data.</text>
</comment>
<feature type="transmembrane region" description="Helical" evidence="7">
    <location>
        <begin position="291"/>
        <end position="313"/>
    </location>
</feature>
<sequence>MRLSTAKRRAIIILIVIDYLTAIAAWLVFWLYRQHLLHQAFPDIYPKERNWSARDYIISFLIIPVFWIFLHYLSGAYFDLYRKSRLIEIYRSIIISIIGSLLIGTVAFSNDTGSFKYFFEITSWYFVTQLFFLLVSRMFWLYKVKRDLLKRKIVYKTLIVGGNGKATKVYNEIKDNPHVLGNEVVGFVSVDKNVTPLNIPNVPELGNIESLENIIQEYKIEEVVIAVESHEHNKLEHLLTRLSYSPIIIKVLPDLYDIISGSVRINNVYAPLLISIHPELLPDWQKVCKRVIDFTISALCLILLSPVYLFAALKVRLSSPGPIFYKQERIGLFGQPFNIYKFRSMYMNAEESGPALSSDEDRRITQWGKIMRKWRIDELPQFFNILKGDMSLVGPRPERRFFIDKIVPSHPHYKYLHRVKPGLTSWGMVQYGYAENVEQMIERMKYDLLYIENCSIALDIKISLYTIKVIFQGRGK</sequence>
<evidence type="ECO:0000313" key="9">
    <source>
        <dbReference type="EMBL" id="KAA5536379.1"/>
    </source>
</evidence>
<dbReference type="AlphaFoldDB" id="A0A5M6CT87"/>
<dbReference type="GO" id="GO:0016780">
    <property type="term" value="F:phosphotransferase activity, for other substituted phosphate groups"/>
    <property type="evidence" value="ECO:0007669"/>
    <property type="project" value="TreeGrafter"/>
</dbReference>
<keyword evidence="4 7" id="KW-0812">Transmembrane</keyword>
<feature type="transmembrane region" description="Helical" evidence="7">
    <location>
        <begin position="12"/>
        <end position="32"/>
    </location>
</feature>
<dbReference type="RefSeq" id="WP_150030950.1">
    <property type="nucleotide sequence ID" value="NZ_VWSH01000001.1"/>
</dbReference>